<sequence>MKAAALELPRSGSSTRSSCCTISAVNAHRSPFLSLLLLKSISTSLTRGISLAWPCMERMNGTFLRRGTGSTRTIETNRAAGGLLKATEPTSRLGSRRPLESRRLWCFTPEKLPRERKPTGLCTSIAGE</sequence>
<reference evidence="1" key="1">
    <citation type="submission" date="2019-03" db="EMBL/GenBank/DDBJ databases">
        <authorList>
            <person name="Mank J."/>
            <person name="Almeida P."/>
        </authorList>
    </citation>
    <scope>NUCLEOTIDE SEQUENCE</scope>
    <source>
        <strain evidence="1">78183</strain>
    </source>
</reference>
<dbReference type="EMBL" id="CAADRP010001820">
    <property type="protein sequence ID" value="VFU53996.1"/>
    <property type="molecule type" value="Genomic_DNA"/>
</dbReference>
<proteinExistence type="predicted"/>
<accession>A0A6N2MK55</accession>
<organism evidence="1">
    <name type="scientific">Salix viminalis</name>
    <name type="common">Common osier</name>
    <name type="synonym">Basket willow</name>
    <dbReference type="NCBI Taxonomy" id="40686"/>
    <lineage>
        <taxon>Eukaryota</taxon>
        <taxon>Viridiplantae</taxon>
        <taxon>Streptophyta</taxon>
        <taxon>Embryophyta</taxon>
        <taxon>Tracheophyta</taxon>
        <taxon>Spermatophyta</taxon>
        <taxon>Magnoliopsida</taxon>
        <taxon>eudicotyledons</taxon>
        <taxon>Gunneridae</taxon>
        <taxon>Pentapetalae</taxon>
        <taxon>rosids</taxon>
        <taxon>fabids</taxon>
        <taxon>Malpighiales</taxon>
        <taxon>Salicaceae</taxon>
        <taxon>Saliceae</taxon>
        <taxon>Salix</taxon>
    </lineage>
</organism>
<evidence type="ECO:0000313" key="1">
    <source>
        <dbReference type="EMBL" id="VFU53996.1"/>
    </source>
</evidence>
<name>A0A6N2MK55_SALVM</name>
<protein>
    <submittedName>
        <fullName evidence="1">Uncharacterized protein</fullName>
    </submittedName>
</protein>
<dbReference type="AlphaFoldDB" id="A0A6N2MK55"/>
<gene>
    <name evidence="1" type="ORF">SVIM_LOCUS375596</name>
</gene>